<name>A0A1V9VAJ7_9BACT</name>
<sequence length="266" mass="31541">MQNYNKINPKKQDKNTLFKIMGDISHLFGNEIPYPQSHYYSNEHNRMVYCWYIDGFFGTKNNIKFLNDIIARFKITVDCQLHSFKSVPMENINPIKLKAFQGLKSLARDKLKEKYQRVETRADDYVFWCLKLYAEDLIRQDGLIIWNTFETWAFENFIDLAKDKSTLKAKCRNVFNWYFERDWQIGRVNKSNKTKEQIMATRQEHAIKIAKKNSEDTKKKVLNCITGIFAHEYKKPNGSWNISKIAKDSGTTRPTVMKYLPKETLF</sequence>
<proteinExistence type="predicted"/>
<gene>
    <name evidence="1" type="ORF">AS859_08725</name>
</gene>
<accession>A0A1V9VAJ7</accession>
<evidence type="ECO:0000313" key="2">
    <source>
        <dbReference type="Proteomes" id="UP000192599"/>
    </source>
</evidence>
<protein>
    <submittedName>
        <fullName evidence="1">Uncharacterized protein</fullName>
    </submittedName>
</protein>
<dbReference type="Proteomes" id="UP000192599">
    <property type="component" value="Unassembled WGS sequence"/>
</dbReference>
<dbReference type="AlphaFoldDB" id="A0A1V9VAJ7"/>
<dbReference type="EMBL" id="LNTC01000149">
    <property type="protein sequence ID" value="OQR40933.1"/>
    <property type="molecule type" value="Genomic_DNA"/>
</dbReference>
<organism evidence="1 2">
    <name type="scientific">Aliarcobacter cryaerophilus</name>
    <dbReference type="NCBI Taxonomy" id="28198"/>
    <lineage>
        <taxon>Bacteria</taxon>
        <taxon>Pseudomonadati</taxon>
        <taxon>Campylobacterota</taxon>
        <taxon>Epsilonproteobacteria</taxon>
        <taxon>Campylobacterales</taxon>
        <taxon>Arcobacteraceae</taxon>
        <taxon>Aliarcobacter</taxon>
    </lineage>
</organism>
<reference evidence="1 2" key="1">
    <citation type="submission" date="2017-04" db="EMBL/GenBank/DDBJ databases">
        <title>Accumulation and expression of multiple antibiotic resistance genes in Arcobacter cryaerophilus that thrives in sewage.</title>
        <authorList>
            <person name="Millar J.A."/>
            <person name="Raghavan R."/>
        </authorList>
    </citation>
    <scope>NUCLEOTIDE SEQUENCE [LARGE SCALE GENOMIC DNA]</scope>
    <source>
        <strain evidence="1 2">AZT-1</strain>
    </source>
</reference>
<evidence type="ECO:0000313" key="1">
    <source>
        <dbReference type="EMBL" id="OQR40933.1"/>
    </source>
</evidence>
<comment type="caution">
    <text evidence="1">The sequence shown here is derived from an EMBL/GenBank/DDBJ whole genome shotgun (WGS) entry which is preliminary data.</text>
</comment>